<reference evidence="6 7" key="1">
    <citation type="submission" date="2018-10" db="EMBL/GenBank/DDBJ databases">
        <title>Anaerotruncus faecis sp. nov., isolated from human feces.</title>
        <authorList>
            <person name="Wang Y.-J."/>
        </authorList>
    </citation>
    <scope>NUCLEOTIDE SEQUENCE [LARGE SCALE GENOMIC DNA]</scope>
    <source>
        <strain evidence="6 7">22A2-44</strain>
    </source>
</reference>
<dbReference type="PROSITE" id="PS51063">
    <property type="entry name" value="HTH_CRP_2"/>
    <property type="match status" value="1"/>
</dbReference>
<dbReference type="PANTHER" id="PTHR24567">
    <property type="entry name" value="CRP FAMILY TRANSCRIPTIONAL REGULATORY PROTEIN"/>
    <property type="match status" value="1"/>
</dbReference>
<comment type="caution">
    <text evidence="6">The sequence shown here is derived from an EMBL/GenBank/DDBJ whole genome shotgun (WGS) entry which is preliminary data.</text>
</comment>
<dbReference type="AlphaFoldDB" id="A0A498CND4"/>
<dbReference type="InterPro" id="IPR012318">
    <property type="entry name" value="HTH_CRP"/>
</dbReference>
<dbReference type="CDD" id="cd00038">
    <property type="entry name" value="CAP_ED"/>
    <property type="match status" value="1"/>
</dbReference>
<keyword evidence="3" id="KW-0804">Transcription</keyword>
<dbReference type="SMART" id="SM00100">
    <property type="entry name" value="cNMP"/>
    <property type="match status" value="1"/>
</dbReference>
<accession>A0A498CND4</accession>
<feature type="domain" description="HTH crp-type" evidence="5">
    <location>
        <begin position="158"/>
        <end position="231"/>
    </location>
</feature>
<dbReference type="GO" id="GO:0003677">
    <property type="term" value="F:DNA binding"/>
    <property type="evidence" value="ECO:0007669"/>
    <property type="project" value="UniProtKB-KW"/>
</dbReference>
<dbReference type="InterPro" id="IPR036388">
    <property type="entry name" value="WH-like_DNA-bd_sf"/>
</dbReference>
<evidence type="ECO:0000256" key="1">
    <source>
        <dbReference type="ARBA" id="ARBA00023015"/>
    </source>
</evidence>
<evidence type="ECO:0000259" key="4">
    <source>
        <dbReference type="PROSITE" id="PS50042"/>
    </source>
</evidence>
<evidence type="ECO:0000313" key="7">
    <source>
        <dbReference type="Proteomes" id="UP000276301"/>
    </source>
</evidence>
<keyword evidence="2" id="KW-0238">DNA-binding</keyword>
<dbReference type="SUPFAM" id="SSF46785">
    <property type="entry name" value="Winged helix' DNA-binding domain"/>
    <property type="match status" value="1"/>
</dbReference>
<dbReference type="GO" id="GO:0005829">
    <property type="term" value="C:cytosol"/>
    <property type="evidence" value="ECO:0007669"/>
    <property type="project" value="TreeGrafter"/>
</dbReference>
<dbReference type="SMART" id="SM00419">
    <property type="entry name" value="HTH_CRP"/>
    <property type="match status" value="1"/>
</dbReference>
<dbReference type="Pfam" id="PF00027">
    <property type="entry name" value="cNMP_binding"/>
    <property type="match status" value="1"/>
</dbReference>
<dbReference type="CDD" id="cd00092">
    <property type="entry name" value="HTH_CRP"/>
    <property type="match status" value="1"/>
</dbReference>
<dbReference type="PANTHER" id="PTHR24567:SF74">
    <property type="entry name" value="HTH-TYPE TRANSCRIPTIONAL REGULATOR ARCR"/>
    <property type="match status" value="1"/>
</dbReference>
<gene>
    <name evidence="6" type="ORF">D4A47_04240</name>
</gene>
<dbReference type="Pfam" id="PF13545">
    <property type="entry name" value="HTH_Crp_2"/>
    <property type="match status" value="1"/>
</dbReference>
<dbReference type="PRINTS" id="PR00034">
    <property type="entry name" value="HTHCRP"/>
</dbReference>
<dbReference type="SUPFAM" id="SSF51206">
    <property type="entry name" value="cAMP-binding domain-like"/>
    <property type="match status" value="1"/>
</dbReference>
<dbReference type="InterPro" id="IPR000595">
    <property type="entry name" value="cNMP-bd_dom"/>
</dbReference>
<proteinExistence type="predicted"/>
<dbReference type="Gene3D" id="2.60.120.10">
    <property type="entry name" value="Jelly Rolls"/>
    <property type="match status" value="1"/>
</dbReference>
<dbReference type="InterPro" id="IPR014710">
    <property type="entry name" value="RmlC-like_jellyroll"/>
</dbReference>
<dbReference type="InterPro" id="IPR036390">
    <property type="entry name" value="WH_DNA-bd_sf"/>
</dbReference>
<evidence type="ECO:0000259" key="5">
    <source>
        <dbReference type="PROSITE" id="PS51063"/>
    </source>
</evidence>
<feature type="domain" description="Cyclic nucleotide-binding" evidence="4">
    <location>
        <begin position="36"/>
        <end position="144"/>
    </location>
</feature>
<name>A0A498CND4_9FIRM</name>
<dbReference type="Gene3D" id="1.10.10.10">
    <property type="entry name" value="Winged helix-like DNA-binding domain superfamily/Winged helix DNA-binding domain"/>
    <property type="match status" value="1"/>
</dbReference>
<sequence length="244" mass="27324">MSIEQAYLYGSQWKEVFDVTESSSWIRCDLAIWGAILQGADEIKLKKGEFLFNQGDTVQCIYIVKSGRLIQFLIGIYGDEKIVTNMGVGAICGESAIYHNEPILYGTKAISDVTLYRISVPIFRSYLASDTSLNQVVLNMLIRKINVMAMQISDLSFGNVYQRLAGELYHASLIFGTPVPEGICLDHPLTHQDLANKINASRETVSRHMGRLEKEGIIMKAGKRYIVLSQKALKDIYSPINYGD</sequence>
<evidence type="ECO:0000256" key="3">
    <source>
        <dbReference type="ARBA" id="ARBA00023163"/>
    </source>
</evidence>
<evidence type="ECO:0000313" key="6">
    <source>
        <dbReference type="EMBL" id="RLL13159.1"/>
    </source>
</evidence>
<keyword evidence="1" id="KW-0805">Transcription regulation</keyword>
<evidence type="ECO:0000256" key="2">
    <source>
        <dbReference type="ARBA" id="ARBA00023125"/>
    </source>
</evidence>
<dbReference type="Proteomes" id="UP000276301">
    <property type="component" value="Unassembled WGS sequence"/>
</dbReference>
<keyword evidence="7" id="KW-1185">Reference proteome</keyword>
<protein>
    <submittedName>
        <fullName evidence="6">Crp/Fnr family transcriptional regulator</fullName>
    </submittedName>
</protein>
<dbReference type="InterPro" id="IPR050397">
    <property type="entry name" value="Env_Response_Regulators"/>
</dbReference>
<dbReference type="EMBL" id="RCHT01000004">
    <property type="protein sequence ID" value="RLL13159.1"/>
    <property type="molecule type" value="Genomic_DNA"/>
</dbReference>
<dbReference type="PROSITE" id="PS50042">
    <property type="entry name" value="CNMP_BINDING_3"/>
    <property type="match status" value="1"/>
</dbReference>
<organism evidence="6 7">
    <name type="scientific">Anaerotruncus massiliensis</name>
    <name type="common">ex Liu et al. 2021</name>
    <dbReference type="NCBI Taxonomy" id="2321404"/>
    <lineage>
        <taxon>Bacteria</taxon>
        <taxon>Bacillati</taxon>
        <taxon>Bacillota</taxon>
        <taxon>Clostridia</taxon>
        <taxon>Eubacteriales</taxon>
        <taxon>Oscillospiraceae</taxon>
        <taxon>Anaerotruncus</taxon>
    </lineage>
</organism>
<dbReference type="GO" id="GO:0003700">
    <property type="term" value="F:DNA-binding transcription factor activity"/>
    <property type="evidence" value="ECO:0007669"/>
    <property type="project" value="TreeGrafter"/>
</dbReference>
<dbReference type="InterPro" id="IPR018490">
    <property type="entry name" value="cNMP-bd_dom_sf"/>
</dbReference>